<name>A0A543BPA0_9MICO</name>
<evidence type="ECO:0000313" key="3">
    <source>
        <dbReference type="EMBL" id="TQL86655.1"/>
    </source>
</evidence>
<sequence>MMRVPVLATSAALVLSLLLPAAAAASPGGTLRSDVSRAAEAHLPDAGTHRYGGVDRYETAARISSATYPSGADTVIIASGNDFPDALAAAPLASTLSAPLLLTQRDALPAATASELSRLMPDRVIVIGGTGVIAKRVVDAITARTGIAPARLSGSDRYATAQAIAAYGWPGGSAELVVATGSGYADALSASPVASALAAPLVLVPPTAGAALTPARTTLQNSSASVVHIVGGEGAVSTAVQRALLDGSGAVATRYPGADRFETSALLLAQHFSAGVPAVFWANGLNFPDAVAGSAAAGSTGSAVALARPHCVPTSVLDQTHRLTPPRQIALGGAAVVSDNVLNGLRCFDRAPSPTISGGTTVGSTLTATPGTWAPAATTIGYQWLRNGSAISGATRVAYSLVAADANTQISVRTTAQRSGYAPTDTVSASRRVVAAADLNNPHSAQVVVNKKRPLNPRTHVPTGLYKPKIPNVNGQPVKWETGQQLEKMSAAAKGAGYSLYLLSGYRSYSLQQTVYTGYVNRNGRAYADKYSARPGHSEHQTGMAVDIYASGYCEGECFGGTAPGRWLRANAHKYGFILRYDQGMQHITGYAYEPWHFRYVGIPVATDMRTKGIKTLEQYYGLPAAPDY</sequence>
<gene>
    <name evidence="3" type="ORF">FB560_2318</name>
</gene>
<feature type="domain" description="D-alanyl-D-alanine carboxypeptidase-like core" evidence="2">
    <location>
        <begin position="481"/>
        <end position="602"/>
    </location>
</feature>
<feature type="signal peptide" evidence="1">
    <location>
        <begin position="1"/>
        <end position="25"/>
    </location>
</feature>
<keyword evidence="1" id="KW-0732">Signal</keyword>
<dbReference type="InterPro" id="IPR058193">
    <property type="entry name" value="VanY/YodJ_core_dom"/>
</dbReference>
<dbReference type="Pfam" id="PF02557">
    <property type="entry name" value="VanY"/>
    <property type="match status" value="1"/>
</dbReference>
<dbReference type="AlphaFoldDB" id="A0A543BPA0"/>
<feature type="chain" id="PRO_5039146252" evidence="1">
    <location>
        <begin position="26"/>
        <end position="629"/>
    </location>
</feature>
<dbReference type="Gene3D" id="3.30.1380.10">
    <property type="match status" value="1"/>
</dbReference>
<organism evidence="3 4">
    <name type="scientific">Microbacterium saperdae</name>
    <dbReference type="NCBI Taxonomy" id="69368"/>
    <lineage>
        <taxon>Bacteria</taxon>
        <taxon>Bacillati</taxon>
        <taxon>Actinomycetota</taxon>
        <taxon>Actinomycetes</taxon>
        <taxon>Micrococcales</taxon>
        <taxon>Microbacteriaceae</taxon>
        <taxon>Microbacterium</taxon>
    </lineage>
</organism>
<dbReference type="CDD" id="cd14852">
    <property type="entry name" value="LD-carboxypeptidase"/>
    <property type="match status" value="1"/>
</dbReference>
<proteinExistence type="predicted"/>
<reference evidence="3 4" key="1">
    <citation type="submission" date="2019-06" db="EMBL/GenBank/DDBJ databases">
        <title>Sequencing the genomes of 1000 actinobacteria strains.</title>
        <authorList>
            <person name="Klenk H.-P."/>
        </authorList>
    </citation>
    <scope>NUCLEOTIDE SEQUENCE [LARGE SCALE GENOMIC DNA]</scope>
    <source>
        <strain evidence="3 4">DSM 20169</strain>
    </source>
</reference>
<dbReference type="PANTHER" id="PTHR30032:SF1">
    <property type="entry name" value="N-ACETYLMURAMOYL-L-ALANINE AMIDASE LYTC"/>
    <property type="match status" value="1"/>
</dbReference>
<dbReference type="Gene3D" id="3.40.50.12090">
    <property type="match status" value="2"/>
</dbReference>
<protein>
    <submittedName>
        <fullName evidence="3">LAS superfamily LD-carboxypeptidase LdcB</fullName>
    </submittedName>
</protein>
<keyword evidence="3" id="KW-0645">Protease</keyword>
<dbReference type="SUPFAM" id="SSF55166">
    <property type="entry name" value="Hedgehog/DD-peptidase"/>
    <property type="match status" value="1"/>
</dbReference>
<dbReference type="Pfam" id="PF04122">
    <property type="entry name" value="CW_binding_2"/>
    <property type="match status" value="3"/>
</dbReference>
<dbReference type="RefSeq" id="WP_141872490.1">
    <property type="nucleotide sequence ID" value="NZ_VFOX01000001.1"/>
</dbReference>
<evidence type="ECO:0000256" key="1">
    <source>
        <dbReference type="SAM" id="SignalP"/>
    </source>
</evidence>
<dbReference type="InterPro" id="IPR003709">
    <property type="entry name" value="VanY-like_core_dom"/>
</dbReference>
<dbReference type="InterPro" id="IPR009045">
    <property type="entry name" value="Zn_M74/Hedgehog-like"/>
</dbReference>
<keyword evidence="3" id="KW-0378">Hydrolase</keyword>
<keyword evidence="3" id="KW-0121">Carboxypeptidase</keyword>
<dbReference type="GO" id="GO:0004180">
    <property type="term" value="F:carboxypeptidase activity"/>
    <property type="evidence" value="ECO:0007669"/>
    <property type="project" value="UniProtKB-KW"/>
</dbReference>
<dbReference type="InterPro" id="IPR007253">
    <property type="entry name" value="Cell_wall-bd_2"/>
</dbReference>
<dbReference type="OrthoDB" id="9792074at2"/>
<evidence type="ECO:0000259" key="2">
    <source>
        <dbReference type="Pfam" id="PF02557"/>
    </source>
</evidence>
<dbReference type="Proteomes" id="UP000317209">
    <property type="component" value="Unassembled WGS sequence"/>
</dbReference>
<accession>A0A543BPA0</accession>
<evidence type="ECO:0000313" key="4">
    <source>
        <dbReference type="Proteomes" id="UP000317209"/>
    </source>
</evidence>
<dbReference type="Gene3D" id="2.60.40.2700">
    <property type="match status" value="1"/>
</dbReference>
<dbReference type="EMBL" id="VFOX01000001">
    <property type="protein sequence ID" value="TQL86655.1"/>
    <property type="molecule type" value="Genomic_DNA"/>
</dbReference>
<dbReference type="PANTHER" id="PTHR30032">
    <property type="entry name" value="N-ACETYLMURAMOYL-L-ALANINE AMIDASE-RELATED"/>
    <property type="match status" value="1"/>
</dbReference>
<dbReference type="InterPro" id="IPR051922">
    <property type="entry name" value="Bact_Sporulation_Assoc"/>
</dbReference>
<dbReference type="GO" id="GO:0006508">
    <property type="term" value="P:proteolysis"/>
    <property type="evidence" value="ECO:0007669"/>
    <property type="project" value="InterPro"/>
</dbReference>
<comment type="caution">
    <text evidence="3">The sequence shown here is derived from an EMBL/GenBank/DDBJ whole genome shotgun (WGS) entry which is preliminary data.</text>
</comment>
<keyword evidence="4" id="KW-1185">Reference proteome</keyword>